<dbReference type="GO" id="GO:0005829">
    <property type="term" value="C:cytosol"/>
    <property type="evidence" value="ECO:0000318"/>
    <property type="project" value="GO_Central"/>
</dbReference>
<dbReference type="InParanoid" id="A0A6I8NBC8"/>
<accession>A0A6I8NBC8</accession>
<evidence type="ECO:0000256" key="1">
    <source>
        <dbReference type="ARBA" id="ARBA00007905"/>
    </source>
</evidence>
<dbReference type="PROSITE" id="PS00063">
    <property type="entry name" value="ALDOKETO_REDUCTASE_3"/>
    <property type="match status" value="1"/>
</dbReference>
<feature type="binding site" evidence="4">
    <location>
        <position position="116"/>
    </location>
    <ligand>
        <name>substrate</name>
    </ligand>
</feature>
<keyword evidence="8" id="KW-1185">Reference proteome</keyword>
<keyword evidence="2" id="KW-0521">NADP</keyword>
<dbReference type="FunFam" id="3.20.20.100:FF:000003">
    <property type="entry name" value="Aldo-keto reductase family 1 member C3"/>
    <property type="match status" value="1"/>
</dbReference>
<protein>
    <recommendedName>
        <fullName evidence="6">NADP-dependent oxidoreductase domain-containing protein</fullName>
    </recommendedName>
</protein>
<dbReference type="PRINTS" id="PR00069">
    <property type="entry name" value="ALDKETRDTASE"/>
</dbReference>
<evidence type="ECO:0000256" key="4">
    <source>
        <dbReference type="PIRSR" id="PIRSR000097-2"/>
    </source>
</evidence>
<dbReference type="PROSITE" id="PS00798">
    <property type="entry name" value="ALDOKETO_REDUCTASE_1"/>
    <property type="match status" value="1"/>
</dbReference>
<evidence type="ECO:0000313" key="7">
    <source>
        <dbReference type="Ensembl" id="ENSOANP00000038329.1"/>
    </source>
</evidence>
<dbReference type="Ensembl" id="ENSOANT00000047557.1">
    <property type="protein sequence ID" value="ENSOANP00000038329.1"/>
    <property type="gene ID" value="ENSOANG00000028916.2"/>
</dbReference>
<feature type="domain" description="NADP-dependent oxidoreductase" evidence="6">
    <location>
        <begin position="18"/>
        <end position="282"/>
    </location>
</feature>
<organism evidence="7 8">
    <name type="scientific">Ornithorhynchus anatinus</name>
    <name type="common">Duckbill platypus</name>
    <dbReference type="NCBI Taxonomy" id="9258"/>
    <lineage>
        <taxon>Eukaryota</taxon>
        <taxon>Metazoa</taxon>
        <taxon>Chordata</taxon>
        <taxon>Craniata</taxon>
        <taxon>Vertebrata</taxon>
        <taxon>Euteleostomi</taxon>
        <taxon>Mammalia</taxon>
        <taxon>Monotremata</taxon>
        <taxon>Ornithorhynchidae</taxon>
        <taxon>Ornithorhynchus</taxon>
    </lineage>
</organism>
<dbReference type="GO" id="GO:0016229">
    <property type="term" value="F:steroid dehydrogenase activity"/>
    <property type="evidence" value="ECO:0000318"/>
    <property type="project" value="GO_Central"/>
</dbReference>
<dbReference type="AlphaFoldDB" id="A0A6I8NBC8"/>
<dbReference type="Gene3D" id="3.20.20.100">
    <property type="entry name" value="NADP-dependent oxidoreductase domain"/>
    <property type="match status" value="1"/>
</dbReference>
<dbReference type="Pfam" id="PF00248">
    <property type="entry name" value="Aldo_ket_red"/>
    <property type="match status" value="1"/>
</dbReference>
<dbReference type="InterPro" id="IPR020471">
    <property type="entry name" value="AKR"/>
</dbReference>
<evidence type="ECO:0000313" key="8">
    <source>
        <dbReference type="Proteomes" id="UP000002279"/>
    </source>
</evidence>
<dbReference type="Proteomes" id="UP000002279">
    <property type="component" value="Unplaced"/>
</dbReference>
<evidence type="ECO:0000259" key="6">
    <source>
        <dbReference type="Pfam" id="PF00248"/>
    </source>
</evidence>
<dbReference type="InterPro" id="IPR023210">
    <property type="entry name" value="NADP_OxRdtase_dom"/>
</dbReference>
<dbReference type="PIRSF" id="PIRSF000097">
    <property type="entry name" value="AKR"/>
    <property type="match status" value="1"/>
</dbReference>
<dbReference type="InterPro" id="IPR036812">
    <property type="entry name" value="NAD(P)_OxRdtase_dom_sf"/>
</dbReference>
<sequence length="336" mass="38031">MDRNYCVKLNDGNRIPVLGFGTYASSPDEKMKSEEITKVAIEAGFRHFDGALVYRNERAVGQAFRAKMADGTVKREDIFYTGKLWSTYHRPELVRKGLEQSLKDLQLDYLDLFIIHNPYSLKPREEFLPMDGNKKLIPDHVDLRTTWEALEACKDAGLVRSIGVSNFSRKLLETILTKPGLKYKPVCNQVECHPYLNQSKLLEFCKANDIVLVAYSALGSQRNKLWICQNTPVLLEDPVLGAIAKKHNRTPALVALRYQLQRGVVVLAKSFNEKRIKENMQVPEGYTSGGSWKQCGKVARARAWESEGPGFQSLLCHLSAVCRWANHLSGLQLPHL</sequence>
<dbReference type="GO" id="GO:0047086">
    <property type="term" value="F:ketosteroid monooxygenase activity"/>
    <property type="evidence" value="ECO:0000318"/>
    <property type="project" value="GO_Central"/>
</dbReference>
<evidence type="ECO:0000256" key="3">
    <source>
        <dbReference type="PIRSR" id="PIRSR000097-1"/>
    </source>
</evidence>
<dbReference type="SUPFAM" id="SSF51430">
    <property type="entry name" value="NAD(P)-linked oxidoreductase"/>
    <property type="match status" value="1"/>
</dbReference>
<feature type="active site" description="Proton donor" evidence="3">
    <location>
        <position position="54"/>
    </location>
</feature>
<dbReference type="Bgee" id="ENSOANG00000028916">
    <property type="expression patterns" value="Expressed in testis and 3 other cell types or tissues"/>
</dbReference>
<evidence type="ECO:0000256" key="2">
    <source>
        <dbReference type="ARBA" id="ARBA00022857"/>
    </source>
</evidence>
<reference evidence="7" key="1">
    <citation type="submission" date="2025-08" db="UniProtKB">
        <authorList>
            <consortium name="Ensembl"/>
        </authorList>
    </citation>
    <scope>IDENTIFICATION</scope>
    <source>
        <strain evidence="7">Glennie</strain>
    </source>
</reference>
<dbReference type="PANTHER" id="PTHR11732">
    <property type="entry name" value="ALDO/KETO REDUCTASE"/>
    <property type="match status" value="1"/>
</dbReference>
<name>A0A6I8NBC8_ORNAN</name>
<proteinExistence type="inferred from homology"/>
<dbReference type="GO" id="GO:0004032">
    <property type="term" value="F:aldose reductase (NADPH) activity"/>
    <property type="evidence" value="ECO:0000318"/>
    <property type="project" value="GO_Central"/>
</dbReference>
<gene>
    <name evidence="7" type="primary">LOC100085983</name>
</gene>
<dbReference type="InterPro" id="IPR018170">
    <property type="entry name" value="Aldo/ket_reductase_CS"/>
</dbReference>
<dbReference type="OMA" id="YAHEFET"/>
<feature type="site" description="Lowers pKa of active site Tyr" evidence="5">
    <location>
        <position position="83"/>
    </location>
</feature>
<dbReference type="GeneTree" id="ENSGT00940000153677"/>
<dbReference type="GO" id="GO:0008202">
    <property type="term" value="P:steroid metabolic process"/>
    <property type="evidence" value="ECO:0000318"/>
    <property type="project" value="GO_Central"/>
</dbReference>
<dbReference type="PROSITE" id="PS00062">
    <property type="entry name" value="ALDOKETO_REDUCTASE_2"/>
    <property type="match status" value="1"/>
</dbReference>
<comment type="similarity">
    <text evidence="1">Belongs to the aldo/keto reductase family.</text>
</comment>
<evidence type="ECO:0000256" key="5">
    <source>
        <dbReference type="PIRSR" id="PIRSR000097-3"/>
    </source>
</evidence>
<reference evidence="7" key="2">
    <citation type="submission" date="2025-09" db="UniProtKB">
        <authorList>
            <consortium name="Ensembl"/>
        </authorList>
    </citation>
    <scope>IDENTIFICATION</scope>
    <source>
        <strain evidence="7">Glennie</strain>
    </source>
</reference>